<keyword evidence="4" id="KW-1185">Reference proteome</keyword>
<evidence type="ECO:0000313" key="4">
    <source>
        <dbReference type="Proteomes" id="UP001163046"/>
    </source>
</evidence>
<gene>
    <name evidence="3" type="ORF">OS493_027345</name>
</gene>
<accession>A0A9X0CQ15</accession>
<organism evidence="3 4">
    <name type="scientific">Desmophyllum pertusum</name>
    <dbReference type="NCBI Taxonomy" id="174260"/>
    <lineage>
        <taxon>Eukaryota</taxon>
        <taxon>Metazoa</taxon>
        <taxon>Cnidaria</taxon>
        <taxon>Anthozoa</taxon>
        <taxon>Hexacorallia</taxon>
        <taxon>Scleractinia</taxon>
        <taxon>Caryophylliina</taxon>
        <taxon>Caryophylliidae</taxon>
        <taxon>Desmophyllum</taxon>
    </lineage>
</organism>
<evidence type="ECO:0000313" key="3">
    <source>
        <dbReference type="EMBL" id="KAJ7371231.1"/>
    </source>
</evidence>
<reference evidence="3" key="1">
    <citation type="submission" date="2023-01" db="EMBL/GenBank/DDBJ databases">
        <title>Genome assembly of the deep-sea coral Lophelia pertusa.</title>
        <authorList>
            <person name="Herrera S."/>
            <person name="Cordes E."/>
        </authorList>
    </citation>
    <scope>NUCLEOTIDE SEQUENCE</scope>
    <source>
        <strain evidence="3">USNM1676648</strain>
        <tissue evidence="3">Polyp</tissue>
    </source>
</reference>
<keyword evidence="1" id="KW-1133">Transmembrane helix</keyword>
<comment type="caution">
    <text evidence="3">The sequence shown here is derived from an EMBL/GenBank/DDBJ whole genome shotgun (WGS) entry which is preliminary data.</text>
</comment>
<dbReference type="AlphaFoldDB" id="A0A9X0CQ15"/>
<feature type="transmembrane region" description="Helical" evidence="1">
    <location>
        <begin position="76"/>
        <end position="95"/>
    </location>
</feature>
<name>A0A9X0CQ15_9CNID</name>
<dbReference type="Proteomes" id="UP001163046">
    <property type="component" value="Unassembled WGS sequence"/>
</dbReference>
<sequence>MANPWIIIMVLFSLTLSNKKSGAIDSKFEKVYVAPFGQDSKRCDTQEQPCQSIAQAVRQVDWGGEIYLKGLEPRSILINVPAILLMVIIQVLTLTRA</sequence>
<feature type="signal peptide" evidence="2">
    <location>
        <begin position="1"/>
        <end position="17"/>
    </location>
</feature>
<feature type="chain" id="PRO_5040985065" evidence="2">
    <location>
        <begin position="18"/>
        <end position="97"/>
    </location>
</feature>
<protein>
    <submittedName>
        <fullName evidence="3">Uncharacterized protein</fullName>
    </submittedName>
</protein>
<dbReference type="EMBL" id="MU826850">
    <property type="protein sequence ID" value="KAJ7371231.1"/>
    <property type="molecule type" value="Genomic_DNA"/>
</dbReference>
<keyword evidence="1" id="KW-0812">Transmembrane</keyword>
<keyword evidence="2" id="KW-0732">Signal</keyword>
<evidence type="ECO:0000256" key="1">
    <source>
        <dbReference type="SAM" id="Phobius"/>
    </source>
</evidence>
<evidence type="ECO:0000256" key="2">
    <source>
        <dbReference type="SAM" id="SignalP"/>
    </source>
</evidence>
<proteinExistence type="predicted"/>
<keyword evidence="1" id="KW-0472">Membrane</keyword>